<keyword evidence="5" id="KW-0560">Oxidoreductase</keyword>
<protein>
    <submittedName>
        <fullName evidence="6">Cytochrome P450 1A1</fullName>
    </submittedName>
</protein>
<accession>A0A068Y7S8</accession>
<organism evidence="6 7">
    <name type="scientific">Echinococcus multilocularis</name>
    <name type="common">Fox tapeworm</name>
    <dbReference type="NCBI Taxonomy" id="6211"/>
    <lineage>
        <taxon>Eukaryota</taxon>
        <taxon>Metazoa</taxon>
        <taxon>Spiralia</taxon>
        <taxon>Lophotrochozoa</taxon>
        <taxon>Platyhelminthes</taxon>
        <taxon>Cestoda</taxon>
        <taxon>Eucestoda</taxon>
        <taxon>Cyclophyllidea</taxon>
        <taxon>Taeniidae</taxon>
        <taxon>Echinococcus</taxon>
    </lineage>
</organism>
<dbReference type="OrthoDB" id="639466at2759"/>
<reference evidence="6" key="1">
    <citation type="journal article" date="2013" name="Nature">
        <title>The genomes of four tapeworm species reveal adaptations to parasitism.</title>
        <authorList>
            <person name="Tsai I.J."/>
            <person name="Zarowiecki M."/>
            <person name="Holroyd N."/>
            <person name="Garciarrubio A."/>
            <person name="Sanchez-Flores A."/>
            <person name="Brooks K.L."/>
            <person name="Tracey A."/>
            <person name="Bobes R.J."/>
            <person name="Fragoso G."/>
            <person name="Sciutto E."/>
            <person name="Aslett M."/>
            <person name="Beasley H."/>
            <person name="Bennett H.M."/>
            <person name="Cai J."/>
            <person name="Camicia F."/>
            <person name="Clark R."/>
            <person name="Cucher M."/>
            <person name="De Silva N."/>
            <person name="Day T.A."/>
            <person name="Deplazes P."/>
            <person name="Estrada K."/>
            <person name="Fernandez C."/>
            <person name="Holland P.W."/>
            <person name="Hou J."/>
            <person name="Hu S."/>
            <person name="Huckvale T."/>
            <person name="Hung S.S."/>
            <person name="Kamenetzky L."/>
            <person name="Keane J.A."/>
            <person name="Kiss F."/>
            <person name="Koziol U."/>
            <person name="Lambert O."/>
            <person name="Liu K."/>
            <person name="Luo X."/>
            <person name="Luo Y."/>
            <person name="Macchiaroli N."/>
            <person name="Nichol S."/>
            <person name="Paps J."/>
            <person name="Parkinson J."/>
            <person name="Pouchkina-Stantcheva N."/>
            <person name="Riddiford N."/>
            <person name="Rosenzvit M."/>
            <person name="Salinas G."/>
            <person name="Wasmuth J.D."/>
            <person name="Zamanian M."/>
            <person name="Zheng Y."/>
            <person name="Cai X."/>
            <person name="Soberon X."/>
            <person name="Olson P.D."/>
            <person name="Laclette J.P."/>
            <person name="Brehm K."/>
            <person name="Berriman M."/>
            <person name="Garciarrubio A."/>
            <person name="Bobes R.J."/>
            <person name="Fragoso G."/>
            <person name="Sanchez-Flores A."/>
            <person name="Estrada K."/>
            <person name="Cevallos M.A."/>
            <person name="Morett E."/>
            <person name="Gonzalez V."/>
            <person name="Portillo T."/>
            <person name="Ochoa-Leyva A."/>
            <person name="Jose M.V."/>
            <person name="Sciutto E."/>
            <person name="Landa A."/>
            <person name="Jimenez L."/>
            <person name="Valdes V."/>
            <person name="Carrero J.C."/>
            <person name="Larralde C."/>
            <person name="Morales-Montor J."/>
            <person name="Limon-Lason J."/>
            <person name="Soberon X."/>
            <person name="Laclette J.P."/>
        </authorList>
    </citation>
    <scope>NUCLEOTIDE SEQUENCE [LARGE SCALE GENOMIC DNA]</scope>
</reference>
<dbReference type="GO" id="GO:0004497">
    <property type="term" value="F:monooxygenase activity"/>
    <property type="evidence" value="ECO:0007669"/>
    <property type="project" value="UniProtKB-KW"/>
</dbReference>
<dbReference type="Pfam" id="PF00067">
    <property type="entry name" value="p450"/>
    <property type="match status" value="4"/>
</dbReference>
<dbReference type="GO" id="GO:0005506">
    <property type="term" value="F:iron ion binding"/>
    <property type="evidence" value="ECO:0007669"/>
    <property type="project" value="InterPro"/>
</dbReference>
<dbReference type="OMA" id="CKLTMVV"/>
<dbReference type="PRINTS" id="PR00385">
    <property type="entry name" value="P450"/>
</dbReference>
<dbReference type="eggNOG" id="KOG0156">
    <property type="taxonomic scope" value="Eukaryota"/>
</dbReference>
<dbReference type="EMBL" id="LN902841">
    <property type="protein sequence ID" value="CDS40549.1"/>
    <property type="molecule type" value="Genomic_DNA"/>
</dbReference>
<dbReference type="Gene3D" id="1.10.630.10">
    <property type="entry name" value="Cytochrome P450"/>
    <property type="match status" value="1"/>
</dbReference>
<evidence type="ECO:0000256" key="4">
    <source>
        <dbReference type="PIRSR" id="PIRSR602401-1"/>
    </source>
</evidence>
<keyword evidence="5" id="KW-0503">Monooxygenase</keyword>
<dbReference type="Proteomes" id="UP000017246">
    <property type="component" value="Unassembled WGS sequence"/>
</dbReference>
<dbReference type="PANTHER" id="PTHR24300">
    <property type="entry name" value="CYTOCHROME P450 508A4-RELATED"/>
    <property type="match status" value="1"/>
</dbReference>
<dbReference type="GO" id="GO:0016705">
    <property type="term" value="F:oxidoreductase activity, acting on paired donors, with incorporation or reduction of molecular oxygen"/>
    <property type="evidence" value="ECO:0007669"/>
    <property type="project" value="InterPro"/>
</dbReference>
<dbReference type="InterPro" id="IPR002401">
    <property type="entry name" value="Cyt_P450_E_grp-I"/>
</dbReference>
<dbReference type="InterPro" id="IPR036396">
    <property type="entry name" value="Cyt_P450_sf"/>
</dbReference>
<comment type="cofactor">
    <cofactor evidence="4">
        <name>heme</name>
        <dbReference type="ChEBI" id="CHEBI:30413"/>
    </cofactor>
</comment>
<feature type="binding site" description="axial binding residue" evidence="4">
    <location>
        <position position="455"/>
    </location>
    <ligand>
        <name>heme</name>
        <dbReference type="ChEBI" id="CHEBI:30413"/>
    </ligand>
    <ligandPart>
        <name>Fe</name>
        <dbReference type="ChEBI" id="CHEBI:18248"/>
    </ligandPart>
</feature>
<evidence type="ECO:0000313" key="6">
    <source>
        <dbReference type="EMBL" id="CDS40549.1"/>
    </source>
</evidence>
<comment type="similarity">
    <text evidence="1 5">Belongs to the cytochrome P450 family.</text>
</comment>
<name>A0A068Y7S8_ECHMU</name>
<dbReference type="InterPro" id="IPR001128">
    <property type="entry name" value="Cyt_P450"/>
</dbReference>
<dbReference type="GO" id="GO:0020037">
    <property type="term" value="F:heme binding"/>
    <property type="evidence" value="ECO:0007669"/>
    <property type="project" value="InterPro"/>
</dbReference>
<dbReference type="STRING" id="6211.A0A068Y7S8"/>
<sequence length="509" mass="57933">MRFFKVTDEIKEYILSEEHNWIILIPVGAYLAYRVIREWHTESQLPPGPTGWPWLGYTDCLGENAFKKVQLLCKKYGPVTSFRICGKLVVILSNEETIKEAAFKHRMLIGRHTMLTNHLLAKGHGISNYDGENANCLRRIFVGAIHRILPCRTVNPKSGNEMPLCNPSNAQSECQNKSFIDDKLDSVCLELINYLRRKCGEPVKISQILRRLVWHVVWNAAFGTDCTLDDDTVDELLRCVAENNSENGPFQFKQMLPNFWSALLLHSKMGRRILGVDDIWNRYERITSVLNQAVAELHSSQNQTRNCLISSFLDNEEYVALKADTNRLAFEIMAAGVDTTTLTLVWSCYALATKRLEIRSTETFTESHLEVVHRLASVVPMALPHYARFDSQVGGYLIPKGSVIFFNLFAVHQSQLRSLTQINNNGCPCVTNNSVKHRMYLCESAMPFSVGSRACPGFVFATRVITRIMNCIITNFRIEECQDEVNTSNHLNGLTRPSVAEKYRFIILN</sequence>
<dbReference type="PRINTS" id="PR00463">
    <property type="entry name" value="EP450I"/>
</dbReference>
<dbReference type="SUPFAM" id="SSF48264">
    <property type="entry name" value="Cytochrome P450"/>
    <property type="match status" value="2"/>
</dbReference>
<keyword evidence="3 4" id="KW-0408">Iron</keyword>
<gene>
    <name evidence="6" type="ORF">EmuJ_000814350</name>
</gene>
<evidence type="ECO:0000256" key="3">
    <source>
        <dbReference type="ARBA" id="ARBA00023004"/>
    </source>
</evidence>
<dbReference type="AlphaFoldDB" id="A0A068Y7S8"/>
<reference evidence="6" key="2">
    <citation type="submission" date="2015-11" db="EMBL/GenBank/DDBJ databases">
        <authorList>
            <person name="Zhang Y."/>
            <person name="Guo Z."/>
        </authorList>
    </citation>
    <scope>NUCLEOTIDE SEQUENCE</scope>
</reference>
<proteinExistence type="inferred from homology"/>
<evidence type="ECO:0000256" key="1">
    <source>
        <dbReference type="ARBA" id="ARBA00010617"/>
    </source>
</evidence>
<keyword evidence="7" id="KW-1185">Reference proteome</keyword>
<keyword evidence="2 4" id="KW-0479">Metal-binding</keyword>
<dbReference type="PROSITE" id="PS00086">
    <property type="entry name" value="CYTOCHROME_P450"/>
    <property type="match status" value="1"/>
</dbReference>
<evidence type="ECO:0000313" key="7">
    <source>
        <dbReference type="Proteomes" id="UP000017246"/>
    </source>
</evidence>
<dbReference type="InterPro" id="IPR050182">
    <property type="entry name" value="Cytochrome_P450_fam2"/>
</dbReference>
<evidence type="ECO:0000256" key="5">
    <source>
        <dbReference type="RuleBase" id="RU000461"/>
    </source>
</evidence>
<keyword evidence="4 5" id="KW-0349">Heme</keyword>
<dbReference type="InterPro" id="IPR017972">
    <property type="entry name" value="Cyt_P450_CS"/>
</dbReference>
<evidence type="ECO:0000256" key="2">
    <source>
        <dbReference type="ARBA" id="ARBA00022723"/>
    </source>
</evidence>